<protein>
    <submittedName>
        <fullName evidence="2">Uncharacterized protein</fullName>
    </submittedName>
</protein>
<name>A0A914RLL8_PAREQ</name>
<dbReference type="WBParaSite" id="PEQ_0000274701-mRNA-1">
    <property type="protein sequence ID" value="PEQ_0000274701-mRNA-1"/>
    <property type="gene ID" value="PEQ_0000274701"/>
</dbReference>
<dbReference type="Proteomes" id="UP000887564">
    <property type="component" value="Unplaced"/>
</dbReference>
<evidence type="ECO:0000313" key="2">
    <source>
        <dbReference type="WBParaSite" id="PEQ_0000274701-mRNA-1"/>
    </source>
</evidence>
<accession>A0A914RLL8</accession>
<proteinExistence type="predicted"/>
<sequence>MATKSLPARPLSTYALVVIVGDANNGGPSRIGDDSMVCRVTSRGEEYADKGVTVVNTASATDTLRTTINIYHQER</sequence>
<dbReference type="AlphaFoldDB" id="A0A914RLL8"/>
<reference evidence="2" key="1">
    <citation type="submission" date="2022-11" db="UniProtKB">
        <authorList>
            <consortium name="WormBaseParasite"/>
        </authorList>
    </citation>
    <scope>IDENTIFICATION</scope>
</reference>
<evidence type="ECO:0000313" key="1">
    <source>
        <dbReference type="Proteomes" id="UP000887564"/>
    </source>
</evidence>
<keyword evidence="1" id="KW-1185">Reference proteome</keyword>
<organism evidence="1 2">
    <name type="scientific">Parascaris equorum</name>
    <name type="common">Equine roundworm</name>
    <dbReference type="NCBI Taxonomy" id="6256"/>
    <lineage>
        <taxon>Eukaryota</taxon>
        <taxon>Metazoa</taxon>
        <taxon>Ecdysozoa</taxon>
        <taxon>Nematoda</taxon>
        <taxon>Chromadorea</taxon>
        <taxon>Rhabditida</taxon>
        <taxon>Spirurina</taxon>
        <taxon>Ascaridomorpha</taxon>
        <taxon>Ascaridoidea</taxon>
        <taxon>Ascarididae</taxon>
        <taxon>Parascaris</taxon>
    </lineage>
</organism>